<reference evidence="10 11" key="1">
    <citation type="journal article" date="2024" name="bioRxiv">
        <title>Comparative genomics of Cryptococcus and Kwoniella reveals pathogenesis evolution and contrasting karyotype dynamics via intercentromeric recombination or chromosome fusion.</title>
        <authorList>
            <person name="Coelho M.A."/>
            <person name="David-Palma M."/>
            <person name="Shea T."/>
            <person name="Bowers K."/>
            <person name="McGinley-Smith S."/>
            <person name="Mohammad A.W."/>
            <person name="Gnirke A."/>
            <person name="Yurkov A.M."/>
            <person name="Nowrousian M."/>
            <person name="Sun S."/>
            <person name="Cuomo C.A."/>
            <person name="Heitman J."/>
        </authorList>
    </citation>
    <scope>NUCLEOTIDE SEQUENCE [LARGE SCALE GENOMIC DNA]</scope>
    <source>
        <strain evidence="10 11">CBS 13917</strain>
    </source>
</reference>
<comment type="caution">
    <text evidence="10">The sequence shown here is derived from an EMBL/GenBank/DDBJ whole genome shotgun (WGS) entry which is preliminary data.</text>
</comment>
<feature type="compositionally biased region" description="Polar residues" evidence="7">
    <location>
        <begin position="522"/>
        <end position="540"/>
    </location>
</feature>
<feature type="domain" description="C2H2-type" evidence="9">
    <location>
        <begin position="33"/>
        <end position="61"/>
    </location>
</feature>
<keyword evidence="11" id="KW-1185">Reference proteome</keyword>
<dbReference type="PANTHER" id="PTHR47660:SF2">
    <property type="entry name" value="TRANSCRIPTION FACTOR WITH C2H2 AND ZN(2)-CYS(6) DNA BINDING DOMAIN (EUROFUNG)"/>
    <property type="match status" value="1"/>
</dbReference>
<feature type="compositionally biased region" description="Low complexity" evidence="7">
    <location>
        <begin position="427"/>
        <end position="439"/>
    </location>
</feature>
<dbReference type="PROSITE" id="PS50048">
    <property type="entry name" value="ZN2_CY6_FUNGAL_2"/>
    <property type="match status" value="1"/>
</dbReference>
<evidence type="ECO:0000256" key="4">
    <source>
        <dbReference type="ARBA" id="ARBA00023163"/>
    </source>
</evidence>
<keyword evidence="1" id="KW-0479">Metal-binding</keyword>
<dbReference type="GeneID" id="92178291"/>
<organism evidence="10 11">
    <name type="scientific">Kwoniella newhampshirensis</name>
    <dbReference type="NCBI Taxonomy" id="1651941"/>
    <lineage>
        <taxon>Eukaryota</taxon>
        <taxon>Fungi</taxon>
        <taxon>Dikarya</taxon>
        <taxon>Basidiomycota</taxon>
        <taxon>Agaricomycotina</taxon>
        <taxon>Tremellomycetes</taxon>
        <taxon>Tremellales</taxon>
        <taxon>Cryptococcaceae</taxon>
        <taxon>Kwoniella</taxon>
    </lineage>
</organism>
<feature type="region of interest" description="Disordered" evidence="7">
    <location>
        <begin position="51"/>
        <end position="112"/>
    </location>
</feature>
<feature type="compositionally biased region" description="Polar residues" evidence="7">
    <location>
        <begin position="288"/>
        <end position="297"/>
    </location>
</feature>
<feature type="compositionally biased region" description="Low complexity" evidence="7">
    <location>
        <begin position="298"/>
        <end position="318"/>
    </location>
</feature>
<dbReference type="Pfam" id="PF00172">
    <property type="entry name" value="Zn_clus"/>
    <property type="match status" value="1"/>
</dbReference>
<dbReference type="Gene3D" id="3.30.160.60">
    <property type="entry name" value="Classic Zinc Finger"/>
    <property type="match status" value="2"/>
</dbReference>
<protein>
    <recommendedName>
        <fullName evidence="12">Zn(2)-C6 fungal-type domain-containing protein</fullName>
    </recommendedName>
</protein>
<keyword evidence="5" id="KW-0539">Nucleus</keyword>
<dbReference type="InterPro" id="IPR036236">
    <property type="entry name" value="Znf_C2H2_sf"/>
</dbReference>
<dbReference type="InterPro" id="IPR013087">
    <property type="entry name" value="Znf_C2H2_type"/>
</dbReference>
<feature type="compositionally biased region" description="Basic and acidic residues" evidence="7">
    <location>
        <begin position="57"/>
        <end position="67"/>
    </location>
</feature>
<dbReference type="EMBL" id="JBCAWK010000002">
    <property type="protein sequence ID" value="KAK8865884.1"/>
    <property type="molecule type" value="Genomic_DNA"/>
</dbReference>
<feature type="region of interest" description="Disordered" evidence="7">
    <location>
        <begin position="522"/>
        <end position="550"/>
    </location>
</feature>
<name>A0AAW0Z4I3_9TREE</name>
<dbReference type="InterPro" id="IPR001138">
    <property type="entry name" value="Zn2Cys6_DnaBD"/>
</dbReference>
<keyword evidence="3" id="KW-0805">Transcription regulation</keyword>
<dbReference type="Gene3D" id="4.10.240.10">
    <property type="entry name" value="Zn(2)-C6 fungal-type DNA-binding domain"/>
    <property type="match status" value="1"/>
</dbReference>
<sequence>MGGDHKCPLCSATFTRPQHVGRHLRAHTGDRPYECKECPLRFARSDLLSRHVNKAHKTPDEDAPEKKTTKKGRRKSFPASALPTSSDTPSDQQKPPSPVIREKSRAASFSQQAQLLQAQSIYPHHPLLSSTTSQPFQAQTWNADPSQAFAATAGMTNFPSTPYSQAFVNPAAGTGNPNAILGNPTYPNPPSFEPPFTAAPMRMTGSDQGHGSMGRNSSPNMGGITYEWGFKKRACDQCNHSKVRCDFADPCLRCTHRNLKCSYNKPQRSRTIGYPLVPSQANSYGALNTSPQVSSTMSVSPQSHFSSPHSTSSPIAPHEPLPHTAHRKSSVSSLPPNVPKPPTHNNALQWNTYPVPHNNNSNFWPTMQPPGNYTGADTVSGSITGQFQESPGSMNAALQSVPPYQSSAQPVGYVQSLGVSPPQATAPTPSLTSNTTSPSDLDELPERRTSYTGTSATYGPDQWRNMEKQNDLRGAPTLHTFNSDPTFIVPPSTSPSQMSPTQMHHAQFDQSFQSELTMPNTTMHWPQSRSGNSQWRQNVTTDDDNTSALSSSASSTLLELNDAQMQAIQHQRRRSSAGTWANALEKMSIQDTGNSTESSSFPTSVQQEHYTRRPTHPTLSGVKEGNESAIEETLPMPSLSDVKDLWRIFMTDPMTGLTPAGEKVNEFEGAPLVTPRPGLGKRTLSKSNSMPDLLSPQVNVPNFFSTFLNGLTPRPTEQQQSYLPAQQPAADEATAADNTDVGKWSKEIQQRQSSFNLQSQLGAKLGKGQTVQQQHGPAARTSMQPPAPQATRARPLPSVVQRSSALQQTLAPERVPSFGLPQAFEAQSTSTTYSKLGLNKMAHGFPPAEARPGNKRLASQTLIPGDGKKATFSLWDEDMDATATNAHTNAHNPTGLNVSTPHSATDSLDPALLAMSQDNGINQRYVQNNLIYHPSWTINTGMMSLPTGSDGPSGM</sequence>
<evidence type="ECO:0000256" key="7">
    <source>
        <dbReference type="SAM" id="MobiDB-lite"/>
    </source>
</evidence>
<proteinExistence type="predicted"/>
<feature type="region of interest" description="Disordered" evidence="7">
    <location>
        <begin position="590"/>
        <end position="627"/>
    </location>
</feature>
<dbReference type="RefSeq" id="XP_066805363.1">
    <property type="nucleotide sequence ID" value="XM_066944162.1"/>
</dbReference>
<dbReference type="GO" id="GO:0000981">
    <property type="term" value="F:DNA-binding transcription factor activity, RNA polymerase II-specific"/>
    <property type="evidence" value="ECO:0007669"/>
    <property type="project" value="InterPro"/>
</dbReference>
<dbReference type="PROSITE" id="PS00028">
    <property type="entry name" value="ZINC_FINGER_C2H2_1"/>
    <property type="match status" value="2"/>
</dbReference>
<evidence type="ECO:0000256" key="5">
    <source>
        <dbReference type="ARBA" id="ARBA00023242"/>
    </source>
</evidence>
<dbReference type="SMART" id="SM00066">
    <property type="entry name" value="GAL4"/>
    <property type="match status" value="1"/>
</dbReference>
<feature type="domain" description="C2H2-type" evidence="9">
    <location>
        <begin position="5"/>
        <end position="32"/>
    </location>
</feature>
<dbReference type="GO" id="GO:0008270">
    <property type="term" value="F:zinc ion binding"/>
    <property type="evidence" value="ECO:0007669"/>
    <property type="project" value="UniProtKB-KW"/>
</dbReference>
<keyword evidence="4" id="KW-0804">Transcription</keyword>
<dbReference type="CDD" id="cd00067">
    <property type="entry name" value="GAL4"/>
    <property type="match status" value="1"/>
</dbReference>
<dbReference type="AlphaFoldDB" id="A0AAW0Z4I3"/>
<dbReference type="KEGG" id="kne:92178291"/>
<feature type="compositionally biased region" description="Polar residues" evidence="7">
    <location>
        <begin position="590"/>
        <end position="608"/>
    </location>
</feature>
<dbReference type="InterPro" id="IPR036864">
    <property type="entry name" value="Zn2-C6_fun-type_DNA-bd_sf"/>
</dbReference>
<dbReference type="SMART" id="SM00355">
    <property type="entry name" value="ZnF_C2H2"/>
    <property type="match status" value="2"/>
</dbReference>
<feature type="region of interest" description="Disordered" evidence="7">
    <location>
        <begin position="414"/>
        <end position="462"/>
    </location>
</feature>
<feature type="region of interest" description="Disordered" evidence="7">
    <location>
        <begin position="288"/>
        <end position="350"/>
    </location>
</feature>
<feature type="compositionally biased region" description="Polar residues" evidence="7">
    <location>
        <begin position="82"/>
        <end position="94"/>
    </location>
</feature>
<accession>A0AAW0Z4I3</accession>
<evidence type="ECO:0000256" key="6">
    <source>
        <dbReference type="PROSITE-ProRule" id="PRU00042"/>
    </source>
</evidence>
<evidence type="ECO:0000256" key="2">
    <source>
        <dbReference type="ARBA" id="ARBA00022833"/>
    </source>
</evidence>
<feature type="compositionally biased region" description="Polar residues" evidence="7">
    <location>
        <begin position="711"/>
        <end position="723"/>
    </location>
</feature>
<keyword evidence="6" id="KW-0863">Zinc-finger</keyword>
<keyword evidence="2" id="KW-0862">Zinc</keyword>
<feature type="domain" description="Zn(2)-C6 fungal-type" evidence="8">
    <location>
        <begin position="234"/>
        <end position="263"/>
    </location>
</feature>
<dbReference type="SUPFAM" id="SSF57667">
    <property type="entry name" value="beta-beta-alpha zinc fingers"/>
    <property type="match status" value="1"/>
</dbReference>
<evidence type="ECO:0000256" key="1">
    <source>
        <dbReference type="ARBA" id="ARBA00022723"/>
    </source>
</evidence>
<dbReference type="Pfam" id="PF00096">
    <property type="entry name" value="zf-C2H2"/>
    <property type="match status" value="1"/>
</dbReference>
<evidence type="ECO:0000259" key="8">
    <source>
        <dbReference type="PROSITE" id="PS50048"/>
    </source>
</evidence>
<evidence type="ECO:0000313" key="10">
    <source>
        <dbReference type="EMBL" id="KAK8865884.1"/>
    </source>
</evidence>
<evidence type="ECO:0008006" key="12">
    <source>
        <dbReference type="Google" id="ProtNLM"/>
    </source>
</evidence>
<gene>
    <name evidence="10" type="ORF">IAR55_001032</name>
</gene>
<dbReference type="PANTHER" id="PTHR47660">
    <property type="entry name" value="TRANSCRIPTION FACTOR WITH C2H2 AND ZN(2)-CYS(6) DNA BINDING DOMAIN (EUROFUNG)-RELATED-RELATED"/>
    <property type="match status" value="1"/>
</dbReference>
<feature type="region of interest" description="Disordered" evidence="7">
    <location>
        <begin position="767"/>
        <end position="792"/>
    </location>
</feature>
<evidence type="ECO:0000259" key="9">
    <source>
        <dbReference type="PROSITE" id="PS50157"/>
    </source>
</evidence>
<dbReference type="Proteomes" id="UP001388673">
    <property type="component" value="Unassembled WGS sequence"/>
</dbReference>
<evidence type="ECO:0000256" key="3">
    <source>
        <dbReference type="ARBA" id="ARBA00023015"/>
    </source>
</evidence>
<dbReference type="PROSITE" id="PS50157">
    <property type="entry name" value="ZINC_FINGER_C2H2_2"/>
    <property type="match status" value="2"/>
</dbReference>
<dbReference type="SUPFAM" id="SSF57701">
    <property type="entry name" value="Zn2/Cys6 DNA-binding domain"/>
    <property type="match status" value="1"/>
</dbReference>
<feature type="compositionally biased region" description="Low complexity" evidence="7">
    <location>
        <begin position="724"/>
        <end position="737"/>
    </location>
</feature>
<feature type="region of interest" description="Disordered" evidence="7">
    <location>
        <begin position="711"/>
        <end position="741"/>
    </location>
</feature>
<evidence type="ECO:0000313" key="11">
    <source>
        <dbReference type="Proteomes" id="UP001388673"/>
    </source>
</evidence>